<protein>
    <submittedName>
        <fullName evidence="1">Uncharacterized protein</fullName>
    </submittedName>
</protein>
<accession>A0ACC0FNI4</accession>
<organism evidence="1 2">
    <name type="scientific">Camellia lanceoleosa</name>
    <dbReference type="NCBI Taxonomy" id="1840588"/>
    <lineage>
        <taxon>Eukaryota</taxon>
        <taxon>Viridiplantae</taxon>
        <taxon>Streptophyta</taxon>
        <taxon>Embryophyta</taxon>
        <taxon>Tracheophyta</taxon>
        <taxon>Spermatophyta</taxon>
        <taxon>Magnoliopsida</taxon>
        <taxon>eudicotyledons</taxon>
        <taxon>Gunneridae</taxon>
        <taxon>Pentapetalae</taxon>
        <taxon>asterids</taxon>
        <taxon>Ericales</taxon>
        <taxon>Theaceae</taxon>
        <taxon>Camellia</taxon>
    </lineage>
</organism>
<dbReference type="EMBL" id="CM045771">
    <property type="protein sequence ID" value="KAI7989521.1"/>
    <property type="molecule type" value="Genomic_DNA"/>
</dbReference>
<reference evidence="1 2" key="1">
    <citation type="journal article" date="2022" name="Plant J.">
        <title>Chromosome-level genome of Camellia lanceoleosa provides a valuable resource for understanding genome evolution and self-incompatibility.</title>
        <authorList>
            <person name="Gong W."/>
            <person name="Xiao S."/>
            <person name="Wang L."/>
            <person name="Liao Z."/>
            <person name="Chang Y."/>
            <person name="Mo W."/>
            <person name="Hu G."/>
            <person name="Li W."/>
            <person name="Zhao G."/>
            <person name="Zhu H."/>
            <person name="Hu X."/>
            <person name="Ji K."/>
            <person name="Xiang X."/>
            <person name="Song Q."/>
            <person name="Yuan D."/>
            <person name="Jin S."/>
            <person name="Zhang L."/>
        </authorList>
    </citation>
    <scope>NUCLEOTIDE SEQUENCE [LARGE SCALE GENOMIC DNA]</scope>
    <source>
        <strain evidence="1">SQ_2022a</strain>
    </source>
</reference>
<evidence type="ECO:0000313" key="1">
    <source>
        <dbReference type="EMBL" id="KAI7989521.1"/>
    </source>
</evidence>
<name>A0ACC0FNI4_9ERIC</name>
<gene>
    <name evidence="1" type="ORF">LOK49_LG13G02059</name>
</gene>
<dbReference type="Proteomes" id="UP001060215">
    <property type="component" value="Chromosome 14"/>
</dbReference>
<evidence type="ECO:0000313" key="2">
    <source>
        <dbReference type="Proteomes" id="UP001060215"/>
    </source>
</evidence>
<keyword evidence="2" id="KW-1185">Reference proteome</keyword>
<proteinExistence type="predicted"/>
<comment type="caution">
    <text evidence="1">The sequence shown here is derived from an EMBL/GenBank/DDBJ whole genome shotgun (WGS) entry which is preliminary data.</text>
</comment>
<sequence length="98" mass="10866">MNTPTRQGNLTRRSLWFRLRLRPTLTDRRVNCRSNSSSTTASSTLTLSSRNNTGGNKSKNAVASSTSLHQKTLSPISELKELASSLSDSAKRHLDRLH</sequence>